<protein>
    <submittedName>
        <fullName evidence="8">Rhombotin-1</fullName>
    </submittedName>
</protein>
<evidence type="ECO:0000256" key="4">
    <source>
        <dbReference type="ARBA" id="ARBA00023038"/>
    </source>
</evidence>
<dbReference type="GO" id="GO:0140297">
    <property type="term" value="F:DNA-binding transcription factor binding"/>
    <property type="evidence" value="ECO:0007669"/>
    <property type="project" value="TreeGrafter"/>
</dbReference>
<dbReference type="GO" id="GO:0045944">
    <property type="term" value="P:positive regulation of transcription by RNA polymerase II"/>
    <property type="evidence" value="ECO:0007669"/>
    <property type="project" value="TreeGrafter"/>
</dbReference>
<dbReference type="CDD" id="cd09390">
    <property type="entry name" value="LIM2_dLMO"/>
    <property type="match status" value="1"/>
</dbReference>
<evidence type="ECO:0000313" key="8">
    <source>
        <dbReference type="EMBL" id="KYQ57866.1"/>
    </source>
</evidence>
<keyword evidence="2" id="KW-0677">Repeat</keyword>
<evidence type="ECO:0000256" key="6">
    <source>
        <dbReference type="SAM" id="MobiDB-lite"/>
    </source>
</evidence>
<accession>A0A151XBV1</accession>
<dbReference type="PANTHER" id="PTHR45787:SF12">
    <property type="entry name" value="BEADEX, ISOFORM D"/>
    <property type="match status" value="1"/>
</dbReference>
<feature type="domain" description="LIM zinc-binding" evidence="7">
    <location>
        <begin position="650"/>
        <end position="712"/>
    </location>
</feature>
<evidence type="ECO:0000256" key="1">
    <source>
        <dbReference type="ARBA" id="ARBA00022723"/>
    </source>
</evidence>
<evidence type="ECO:0000313" key="9">
    <source>
        <dbReference type="Proteomes" id="UP000075809"/>
    </source>
</evidence>
<dbReference type="AlphaFoldDB" id="A0A151XBV1"/>
<reference evidence="8 9" key="1">
    <citation type="submission" date="2015-09" db="EMBL/GenBank/DDBJ databases">
        <title>Trachymyrmex zeteki WGS genome.</title>
        <authorList>
            <person name="Nygaard S."/>
            <person name="Hu H."/>
            <person name="Boomsma J."/>
            <person name="Zhang G."/>
        </authorList>
    </citation>
    <scope>NUCLEOTIDE SEQUENCE [LARGE SCALE GENOMIC DNA]</scope>
    <source>
        <strain evidence="8">Tzet28-1</strain>
        <tissue evidence="8">Whole body</tissue>
    </source>
</reference>
<feature type="compositionally biased region" description="Polar residues" evidence="6">
    <location>
        <begin position="827"/>
        <end position="839"/>
    </location>
</feature>
<keyword evidence="9" id="KW-1185">Reference proteome</keyword>
<dbReference type="STRING" id="64791.A0A151XBV1"/>
<dbReference type="GO" id="GO:0005634">
    <property type="term" value="C:nucleus"/>
    <property type="evidence" value="ECO:0007669"/>
    <property type="project" value="TreeGrafter"/>
</dbReference>
<dbReference type="Pfam" id="PF00412">
    <property type="entry name" value="LIM"/>
    <property type="match status" value="2"/>
</dbReference>
<feature type="compositionally biased region" description="Low complexity" evidence="6">
    <location>
        <begin position="812"/>
        <end position="823"/>
    </location>
</feature>
<evidence type="ECO:0000256" key="5">
    <source>
        <dbReference type="PROSITE-ProRule" id="PRU00125"/>
    </source>
</evidence>
<dbReference type="PANTHER" id="PTHR45787">
    <property type="entry name" value="LD11652P"/>
    <property type="match status" value="1"/>
</dbReference>
<dbReference type="Proteomes" id="UP000075809">
    <property type="component" value="Unassembled WGS sequence"/>
</dbReference>
<proteinExistence type="predicted"/>
<dbReference type="FunFam" id="2.10.110.10:FF:000016">
    <property type="entry name" value="LIM domain only 3"/>
    <property type="match status" value="1"/>
</dbReference>
<dbReference type="SUPFAM" id="SSF57716">
    <property type="entry name" value="Glucocorticoid receptor-like (DNA-binding domain)"/>
    <property type="match status" value="3"/>
</dbReference>
<sequence>MRRTTDRTRQLSHRVSTKSCDTAPASPFHSPSDNLSFCCATRSRNRGNLLRYLGCVIVLSRVCTRVRGNRLRPIVKYFRVKSKRGFDSENSTSSLHINKLQVIAERCGSLRLSSYSYLTRVHVSLFLAVRALNDLGIPRFLCLLRGVRIPLVYPRALNGRWAIRANGLRARQIRSTAIPATSIHFEFLPLVDFLLAFAAPATWKHLISITAMRLGNITSSFTLDFGLVGPVETMRTARKHVASSLTILCYCVVNFNTRYVPTFLPSFSHLAGKSFYLWSRSQCNRPIWTGARSNFLIIVDLLQWTKLLPVHPTAGGKRDGPVSVKEAKHSGTRNETPCIISIPISCLLPRALLEQDANRKTVDDLASFVVRSIARPTLYHILSAANIGNRYVPAKLSPACFDQRFNSASPEFGMMSTKLGSAIANCSRQKKKGTNERTLVLQSGTSHKSHFTRYILNSVPVPGKTRLKIVAQVNLFSLGASLPGRANLPGQIVAVKVLLESRIKRGVTLARFHAGNSPESNPLSHKIELEVISKPTESVRRSISNYIFARPLVSGTVIDFGVNFGGLTRDYGIGLRYRTEKGGVLRLRTNHPRISCPSDENGRRRSDVVVMVVVVVVVVVPTTRGYGKKCDKMTMDGSKSEPGKNGATQQECAGCGKAITERYLLKALDMFWHEDCLKCGCCDCRLGEVGSTLYTKANLILCKRDYLRLFGNTGHCAACSKVIPAFEMVMRARTNVYHLECFACQQCNHRFCVGDRFYLCDNKILCEYDYEERLVFANMALHPPPSATLAHIKRQVTHLQPPNAAGGPQRQANGEAAAHNHNGYPAPTSSSAHNVLNPMNNLNGINAQASYDAK</sequence>
<dbReference type="GO" id="GO:0003713">
    <property type="term" value="F:transcription coactivator activity"/>
    <property type="evidence" value="ECO:0007669"/>
    <property type="project" value="TreeGrafter"/>
</dbReference>
<feature type="domain" description="LIM zinc-binding" evidence="7">
    <location>
        <begin position="714"/>
        <end position="776"/>
    </location>
</feature>
<dbReference type="GO" id="GO:0046872">
    <property type="term" value="F:metal ion binding"/>
    <property type="evidence" value="ECO:0007669"/>
    <property type="project" value="UniProtKB-KW"/>
</dbReference>
<dbReference type="InterPro" id="IPR001781">
    <property type="entry name" value="Znf_LIM"/>
</dbReference>
<dbReference type="SMART" id="SM00132">
    <property type="entry name" value="LIM"/>
    <property type="match status" value="2"/>
</dbReference>
<dbReference type="InterPro" id="IPR050945">
    <property type="entry name" value="LMO_RBTN_TF"/>
</dbReference>
<evidence type="ECO:0000256" key="2">
    <source>
        <dbReference type="ARBA" id="ARBA00022737"/>
    </source>
</evidence>
<name>A0A151XBV1_9HYME</name>
<organism evidence="8 9">
    <name type="scientific">Mycetomoellerius zeteki</name>
    <dbReference type="NCBI Taxonomy" id="64791"/>
    <lineage>
        <taxon>Eukaryota</taxon>
        <taxon>Metazoa</taxon>
        <taxon>Ecdysozoa</taxon>
        <taxon>Arthropoda</taxon>
        <taxon>Hexapoda</taxon>
        <taxon>Insecta</taxon>
        <taxon>Pterygota</taxon>
        <taxon>Neoptera</taxon>
        <taxon>Endopterygota</taxon>
        <taxon>Hymenoptera</taxon>
        <taxon>Apocrita</taxon>
        <taxon>Aculeata</taxon>
        <taxon>Formicoidea</taxon>
        <taxon>Formicidae</taxon>
        <taxon>Myrmicinae</taxon>
        <taxon>Mycetomoellerius</taxon>
    </lineage>
</organism>
<evidence type="ECO:0000259" key="7">
    <source>
        <dbReference type="PROSITE" id="PS50023"/>
    </source>
</evidence>
<keyword evidence="4 5" id="KW-0440">LIM domain</keyword>
<evidence type="ECO:0000256" key="3">
    <source>
        <dbReference type="ARBA" id="ARBA00022833"/>
    </source>
</evidence>
<dbReference type="PROSITE" id="PS50023">
    <property type="entry name" value="LIM_DOMAIN_2"/>
    <property type="match status" value="2"/>
</dbReference>
<feature type="region of interest" description="Disordered" evidence="6">
    <location>
        <begin position="1"/>
        <end position="29"/>
    </location>
</feature>
<feature type="region of interest" description="Disordered" evidence="6">
    <location>
        <begin position="800"/>
        <end position="839"/>
    </location>
</feature>
<dbReference type="PROSITE" id="PS00478">
    <property type="entry name" value="LIM_DOMAIN_1"/>
    <property type="match status" value="1"/>
</dbReference>
<dbReference type="CDD" id="cd09388">
    <property type="entry name" value="LIM1_LMO1_LMO3"/>
    <property type="match status" value="1"/>
</dbReference>
<keyword evidence="3 5" id="KW-0862">Zinc</keyword>
<keyword evidence="1 5" id="KW-0479">Metal-binding</keyword>
<dbReference type="FunFam" id="2.10.110.10:FF:000015">
    <property type="entry name" value="LIM domain only 3"/>
    <property type="match status" value="1"/>
</dbReference>
<dbReference type="EMBL" id="KQ982315">
    <property type="protein sequence ID" value="KYQ57866.1"/>
    <property type="molecule type" value="Genomic_DNA"/>
</dbReference>
<gene>
    <name evidence="8" type="ORF">ALC60_03169</name>
</gene>
<dbReference type="Gene3D" id="2.10.110.10">
    <property type="entry name" value="Cysteine Rich Protein"/>
    <property type="match status" value="2"/>
</dbReference>